<reference evidence="2" key="1">
    <citation type="submission" date="2021-06" db="EMBL/GenBank/DDBJ databases">
        <authorList>
            <person name="Kallberg Y."/>
            <person name="Tangrot J."/>
            <person name="Rosling A."/>
        </authorList>
    </citation>
    <scope>NUCLEOTIDE SEQUENCE</scope>
    <source>
        <strain evidence="2">FL966</strain>
    </source>
</reference>
<feature type="compositionally biased region" description="Acidic residues" evidence="1">
    <location>
        <begin position="69"/>
        <end position="80"/>
    </location>
</feature>
<dbReference type="AlphaFoldDB" id="A0A9N9C576"/>
<sequence>MKTILQRGLWNEEWRLSKFTNELKNELVRNQLEYDYTDYGNSVKMSSPPLIPTDFKRLNEGKENRSCNDEDCGNGEFDSN</sequence>
<comment type="caution">
    <text evidence="2">The sequence shown here is derived from an EMBL/GenBank/DDBJ whole genome shotgun (WGS) entry which is preliminary data.</text>
</comment>
<feature type="region of interest" description="Disordered" evidence="1">
    <location>
        <begin position="60"/>
        <end position="80"/>
    </location>
</feature>
<name>A0A9N9C576_9GLOM</name>
<accession>A0A9N9C576</accession>
<evidence type="ECO:0000313" key="3">
    <source>
        <dbReference type="Proteomes" id="UP000789759"/>
    </source>
</evidence>
<dbReference type="OrthoDB" id="10377341at2759"/>
<gene>
    <name evidence="2" type="ORF">CPELLU_LOCUS6470</name>
</gene>
<protein>
    <submittedName>
        <fullName evidence="2">13887_t:CDS:1</fullName>
    </submittedName>
</protein>
<evidence type="ECO:0000256" key="1">
    <source>
        <dbReference type="SAM" id="MobiDB-lite"/>
    </source>
</evidence>
<keyword evidence="3" id="KW-1185">Reference proteome</keyword>
<evidence type="ECO:0000313" key="2">
    <source>
        <dbReference type="EMBL" id="CAG8589628.1"/>
    </source>
</evidence>
<dbReference type="Proteomes" id="UP000789759">
    <property type="component" value="Unassembled WGS sequence"/>
</dbReference>
<dbReference type="EMBL" id="CAJVQA010004029">
    <property type="protein sequence ID" value="CAG8589628.1"/>
    <property type="molecule type" value="Genomic_DNA"/>
</dbReference>
<organism evidence="2 3">
    <name type="scientific">Cetraspora pellucida</name>
    <dbReference type="NCBI Taxonomy" id="1433469"/>
    <lineage>
        <taxon>Eukaryota</taxon>
        <taxon>Fungi</taxon>
        <taxon>Fungi incertae sedis</taxon>
        <taxon>Mucoromycota</taxon>
        <taxon>Glomeromycotina</taxon>
        <taxon>Glomeromycetes</taxon>
        <taxon>Diversisporales</taxon>
        <taxon>Gigasporaceae</taxon>
        <taxon>Cetraspora</taxon>
    </lineage>
</organism>
<proteinExistence type="predicted"/>